<dbReference type="PANTHER" id="PTHR33375:SF1">
    <property type="entry name" value="CHROMOSOME-PARTITIONING PROTEIN PARB-RELATED"/>
    <property type="match status" value="1"/>
</dbReference>
<gene>
    <name evidence="3" type="ORF">WT44_07620</name>
</gene>
<dbReference type="Proteomes" id="UP000068603">
    <property type="component" value="Unassembled WGS sequence"/>
</dbReference>
<evidence type="ECO:0000313" key="4">
    <source>
        <dbReference type="Proteomes" id="UP000068603"/>
    </source>
</evidence>
<dbReference type="InterPro" id="IPR041468">
    <property type="entry name" value="HTH_ParB/Spo0J"/>
</dbReference>
<dbReference type="RefSeq" id="WP_060149789.1">
    <property type="nucleotide sequence ID" value="NZ_LPGD01000073.1"/>
</dbReference>
<feature type="region of interest" description="Disordered" evidence="1">
    <location>
        <begin position="210"/>
        <end position="231"/>
    </location>
</feature>
<comment type="caution">
    <text evidence="3">The sequence shown here is derived from an EMBL/GenBank/DDBJ whole genome shotgun (WGS) entry which is preliminary data.</text>
</comment>
<dbReference type="InterPro" id="IPR050336">
    <property type="entry name" value="Chromosome_partition/occlusion"/>
</dbReference>
<name>A0A106NR38_9BURK</name>
<proteinExistence type="predicted"/>
<evidence type="ECO:0000256" key="1">
    <source>
        <dbReference type="SAM" id="MobiDB-lite"/>
    </source>
</evidence>
<organism evidence="3">
    <name type="scientific">Burkholderia stagnalis</name>
    <dbReference type="NCBI Taxonomy" id="1503054"/>
    <lineage>
        <taxon>Bacteria</taxon>
        <taxon>Pseudomonadati</taxon>
        <taxon>Pseudomonadota</taxon>
        <taxon>Betaproteobacteria</taxon>
        <taxon>Burkholderiales</taxon>
        <taxon>Burkholderiaceae</taxon>
        <taxon>Burkholderia</taxon>
        <taxon>Burkholderia cepacia complex</taxon>
    </lineage>
</organism>
<dbReference type="GO" id="GO:0005694">
    <property type="term" value="C:chromosome"/>
    <property type="evidence" value="ECO:0007669"/>
    <property type="project" value="TreeGrafter"/>
</dbReference>
<dbReference type="AlphaFoldDB" id="A0A106NR38"/>
<feature type="domain" description="ParB/Spo0J HTH" evidence="2">
    <location>
        <begin position="133"/>
        <end position="208"/>
    </location>
</feature>
<dbReference type="EMBL" id="LPHB01000025">
    <property type="protein sequence ID" value="KWA66090.1"/>
    <property type="molecule type" value="Genomic_DNA"/>
</dbReference>
<feature type="compositionally biased region" description="Polar residues" evidence="1">
    <location>
        <begin position="267"/>
        <end position="278"/>
    </location>
</feature>
<protein>
    <recommendedName>
        <fullName evidence="2">ParB/Spo0J HTH domain-containing protein</fullName>
    </recommendedName>
</protein>
<sequence length="284" mass="30898">MAKNSIDAYGAKGKTNTLYFDPEDLTLVEDPAHPLYDERVHMPINESMVLNIMFQGVLQAIEVSKNPETGDIEVVMGRQRVKNAREANHRLIEQGREPVLVPANVRKVARAQRALDLSAATASENAIRQQETPMTTAAKMARQANMGRGDEDIAVIFGCNVATVRSTLALLECCEAVQKAVDSGEILVTHARALAKVSPTEQRAKVRELKEAGAGKKGHARSRAQRAVMDGGAVRMRSKAEIRAELEKAAGERADALRWVLGLDSQPPGQQAADSRQLTIEDAT</sequence>
<dbReference type="Pfam" id="PF17762">
    <property type="entry name" value="HTH_ParB"/>
    <property type="match status" value="1"/>
</dbReference>
<dbReference type="SUPFAM" id="SSF109709">
    <property type="entry name" value="KorB DNA-binding domain-like"/>
    <property type="match status" value="1"/>
</dbReference>
<evidence type="ECO:0000259" key="2">
    <source>
        <dbReference type="Pfam" id="PF17762"/>
    </source>
</evidence>
<dbReference type="GO" id="GO:0007059">
    <property type="term" value="P:chromosome segregation"/>
    <property type="evidence" value="ECO:0007669"/>
    <property type="project" value="TreeGrafter"/>
</dbReference>
<accession>A0A106NR38</accession>
<feature type="region of interest" description="Disordered" evidence="1">
    <location>
        <begin position="264"/>
        <end position="284"/>
    </location>
</feature>
<reference evidence="3 4" key="1">
    <citation type="submission" date="2015-11" db="EMBL/GenBank/DDBJ databases">
        <title>Expanding the genomic diversity of Burkholderia species for the development of highly accurate diagnostics.</title>
        <authorList>
            <person name="Sahl J."/>
            <person name="Keim P."/>
            <person name="Wagner D."/>
        </authorList>
    </citation>
    <scope>NUCLEOTIDE SEQUENCE [LARGE SCALE GENOMIC DNA]</scope>
    <source>
        <strain evidence="3 4">MSMB1960WGS</strain>
    </source>
</reference>
<evidence type="ECO:0000313" key="3">
    <source>
        <dbReference type="EMBL" id="KWA66090.1"/>
    </source>
</evidence>
<dbReference type="PANTHER" id="PTHR33375">
    <property type="entry name" value="CHROMOSOME-PARTITIONING PROTEIN PARB-RELATED"/>
    <property type="match status" value="1"/>
</dbReference>
<dbReference type="Gene3D" id="1.10.10.2830">
    <property type="match status" value="1"/>
</dbReference>